<feature type="transmembrane region" description="Helical" evidence="1">
    <location>
        <begin position="6"/>
        <end position="27"/>
    </location>
</feature>
<evidence type="ECO:0000256" key="1">
    <source>
        <dbReference type="SAM" id="Phobius"/>
    </source>
</evidence>
<comment type="caution">
    <text evidence="2">The sequence shown here is derived from an EMBL/GenBank/DDBJ whole genome shotgun (WGS) entry which is preliminary data.</text>
</comment>
<sequence length="92" mass="10475">MPPVNALFVAVLLDILGIWVTSLPNVWMHMFTQDAEVISVGAAYFRIVGPAYERPQSPRNFISLGKRLGVSDGKWQLQRLVQVSRLRPQQWL</sequence>
<reference evidence="2 3" key="1">
    <citation type="submission" date="2024-01" db="EMBL/GenBank/DDBJ databases">
        <title>The diversity of rhizobia nodulating Mimosa spp. in eleven states of Brazil covering several biomes is determined by host plant, location, and edaphic factors.</title>
        <authorList>
            <person name="Rouws L."/>
            <person name="Barauna A."/>
            <person name="Beukes C."/>
            <person name="De Faria S.M."/>
            <person name="Gross E."/>
            <person name="Dos Reis Junior F.B."/>
            <person name="Simon M."/>
            <person name="Maluk M."/>
            <person name="Odee D.W."/>
            <person name="Kenicer G."/>
            <person name="Young J.P.W."/>
            <person name="Reis V.M."/>
            <person name="Zilli J."/>
            <person name="James E.K."/>
        </authorList>
    </citation>
    <scope>NUCLEOTIDE SEQUENCE [LARGE SCALE GENOMIC DNA]</scope>
    <source>
        <strain evidence="2 3">JPY530</strain>
    </source>
</reference>
<keyword evidence="1" id="KW-0472">Membrane</keyword>
<accession>A0ABU9R598</accession>
<keyword evidence="1" id="KW-0812">Transmembrane</keyword>
<dbReference type="EMBL" id="JAZHGA010000015">
    <property type="protein sequence ID" value="MEM5342176.1"/>
    <property type="molecule type" value="Genomic_DNA"/>
</dbReference>
<evidence type="ECO:0000313" key="3">
    <source>
        <dbReference type="Proteomes" id="UP001481677"/>
    </source>
</evidence>
<keyword evidence="1" id="KW-1133">Transmembrane helix</keyword>
<gene>
    <name evidence="2" type="ORF">V4C56_21435</name>
</gene>
<proteinExistence type="predicted"/>
<protein>
    <submittedName>
        <fullName evidence="2">Uncharacterized protein</fullName>
    </submittedName>
</protein>
<organism evidence="2 3">
    <name type="scientific">Paraburkholderia azotifigens</name>
    <dbReference type="NCBI Taxonomy" id="2057004"/>
    <lineage>
        <taxon>Bacteria</taxon>
        <taxon>Pseudomonadati</taxon>
        <taxon>Pseudomonadota</taxon>
        <taxon>Betaproteobacteria</taxon>
        <taxon>Burkholderiales</taxon>
        <taxon>Burkholderiaceae</taxon>
        <taxon>Paraburkholderia</taxon>
    </lineage>
</organism>
<name>A0ABU9R598_9BURK</name>
<evidence type="ECO:0000313" key="2">
    <source>
        <dbReference type="EMBL" id="MEM5342176.1"/>
    </source>
</evidence>
<dbReference type="RefSeq" id="WP_147235938.1">
    <property type="nucleotide sequence ID" value="NZ_JAZHFZ010000015.1"/>
</dbReference>
<dbReference type="Proteomes" id="UP001481677">
    <property type="component" value="Unassembled WGS sequence"/>
</dbReference>
<keyword evidence="3" id="KW-1185">Reference proteome</keyword>